<organism evidence="1 2">
    <name type="scientific">Spongiivirga citrea</name>
    <dbReference type="NCBI Taxonomy" id="1481457"/>
    <lineage>
        <taxon>Bacteria</taxon>
        <taxon>Pseudomonadati</taxon>
        <taxon>Bacteroidota</taxon>
        <taxon>Flavobacteriia</taxon>
        <taxon>Flavobacteriales</taxon>
        <taxon>Flavobacteriaceae</taxon>
        <taxon>Spongiivirga</taxon>
    </lineage>
</organism>
<dbReference type="Gene3D" id="2.60.40.1120">
    <property type="entry name" value="Carboxypeptidase-like, regulatory domain"/>
    <property type="match status" value="1"/>
</dbReference>
<dbReference type="SUPFAM" id="SSF49464">
    <property type="entry name" value="Carboxypeptidase regulatory domain-like"/>
    <property type="match status" value="1"/>
</dbReference>
<name>A0A6M0CHI4_9FLAO</name>
<keyword evidence="2" id="KW-1185">Reference proteome</keyword>
<sequence length="403" mass="47505">MKNLIRLHFLIIIVFKFSVSFAQENISTLTGQILDKKTSEPIPFVSIYIEGQPIGTTTNDDGFFIFHIPHGYEASNVIISIIGYQTISKQLDTFIENEQLFLSSETVNLDEVTITVSKKKKLSAKQIVKKAYSQIKNNYPTRPYLLEGYVRDLQKEDKRHVEYLECAAKFLYQGNSVKREPLIELVEVKSNYLSQKNKWNEQWDRKNSLIDLVEDDFIRFDYGPIKGKKGWKYEIEAVLPYDDGFVYKIKGIDKPYQNATLFIDTKTFAFVRMELTRQSVNGRSWSRKLSNGALQVYYNVIFEYQEYKGKMYLKYQKEEDTWKIYDGLESTKLLFTKYPKKELFINNIIIDTKDYPFNRNMDSNTSIENQAKSFNTKFWWTYNIPKQTEEQSKIISELKKQQD</sequence>
<dbReference type="Proteomes" id="UP000474296">
    <property type="component" value="Unassembled WGS sequence"/>
</dbReference>
<evidence type="ECO:0000313" key="2">
    <source>
        <dbReference type="Proteomes" id="UP000474296"/>
    </source>
</evidence>
<gene>
    <name evidence="1" type="ORF">GWK10_08835</name>
</gene>
<proteinExistence type="predicted"/>
<evidence type="ECO:0000313" key="1">
    <source>
        <dbReference type="EMBL" id="NER17315.1"/>
    </source>
</evidence>
<evidence type="ECO:0008006" key="3">
    <source>
        <dbReference type="Google" id="ProtNLM"/>
    </source>
</evidence>
<reference evidence="1 2" key="1">
    <citation type="submission" date="2020-01" db="EMBL/GenBank/DDBJ databases">
        <title>Spongiivirga citrea KCTC 32990T.</title>
        <authorList>
            <person name="Wang G."/>
        </authorList>
    </citation>
    <scope>NUCLEOTIDE SEQUENCE [LARGE SCALE GENOMIC DNA]</scope>
    <source>
        <strain evidence="1 2">KCTC 32990</strain>
    </source>
</reference>
<protein>
    <recommendedName>
        <fullName evidence="3">Carboxypeptidase-like regulatory domain-containing protein</fullName>
    </recommendedName>
</protein>
<dbReference type="Pfam" id="PF13715">
    <property type="entry name" value="CarbopepD_reg_2"/>
    <property type="match status" value="1"/>
</dbReference>
<comment type="caution">
    <text evidence="1">The sequence shown here is derived from an EMBL/GenBank/DDBJ whole genome shotgun (WGS) entry which is preliminary data.</text>
</comment>
<dbReference type="RefSeq" id="WP_164031679.1">
    <property type="nucleotide sequence ID" value="NZ_JAABOQ010000003.1"/>
</dbReference>
<accession>A0A6M0CHI4</accession>
<dbReference type="AlphaFoldDB" id="A0A6M0CHI4"/>
<dbReference type="EMBL" id="JAABOQ010000003">
    <property type="protein sequence ID" value="NER17315.1"/>
    <property type="molecule type" value="Genomic_DNA"/>
</dbReference>
<dbReference type="InterPro" id="IPR008969">
    <property type="entry name" value="CarboxyPept-like_regulatory"/>
</dbReference>